<proteinExistence type="predicted"/>
<name>A0A1G8ZJA7_9ACTN</name>
<dbReference type="AlphaFoldDB" id="A0A1G8ZJA7"/>
<feature type="compositionally biased region" description="Basic and acidic residues" evidence="1">
    <location>
        <begin position="74"/>
        <end position="86"/>
    </location>
</feature>
<protein>
    <submittedName>
        <fullName evidence="3">Uncharacterized protein</fullName>
    </submittedName>
</protein>
<sequence>MSHDQNAWNHPPYTLPTPPSPPQEPKKRRPLILALKIAAGVLAAFVLIGIVGSAMKSDKPKSKTNSTAATATRQAEEQTEKPDPARETVTLAGTGENATQKVPLKGDYLVSIEYSGNKSDFNDSRGTNFISKIDSSDDTSISFGFSKSLTNDIAESGSKTKRLKNLDGTYWVEVSNASAAATWKFTFTPE</sequence>
<keyword evidence="2" id="KW-1133">Transmembrane helix</keyword>
<dbReference type="RefSeq" id="WP_093610074.1">
    <property type="nucleotide sequence ID" value="NZ_FNFF01000005.1"/>
</dbReference>
<gene>
    <name evidence="3" type="ORF">SAMN05421806_10526</name>
</gene>
<dbReference type="STRING" id="417292.SAMN05421806_10526"/>
<dbReference type="EMBL" id="FNFF01000005">
    <property type="protein sequence ID" value="SDK15108.1"/>
    <property type="molecule type" value="Genomic_DNA"/>
</dbReference>
<evidence type="ECO:0000313" key="4">
    <source>
        <dbReference type="Proteomes" id="UP000199155"/>
    </source>
</evidence>
<evidence type="ECO:0000313" key="3">
    <source>
        <dbReference type="EMBL" id="SDK15108.1"/>
    </source>
</evidence>
<accession>A0A1G8ZJA7</accession>
<feature type="region of interest" description="Disordered" evidence="1">
    <location>
        <begin position="56"/>
        <end position="97"/>
    </location>
</feature>
<dbReference type="Proteomes" id="UP000199155">
    <property type="component" value="Unassembled WGS sequence"/>
</dbReference>
<evidence type="ECO:0000256" key="1">
    <source>
        <dbReference type="SAM" id="MobiDB-lite"/>
    </source>
</evidence>
<feature type="transmembrane region" description="Helical" evidence="2">
    <location>
        <begin position="31"/>
        <end position="55"/>
    </location>
</feature>
<keyword evidence="2" id="KW-0812">Transmembrane</keyword>
<evidence type="ECO:0000256" key="2">
    <source>
        <dbReference type="SAM" id="Phobius"/>
    </source>
</evidence>
<keyword evidence="4" id="KW-1185">Reference proteome</keyword>
<feature type="region of interest" description="Disordered" evidence="1">
    <location>
        <begin position="1"/>
        <end position="27"/>
    </location>
</feature>
<keyword evidence="2" id="KW-0472">Membrane</keyword>
<organism evidence="3 4">
    <name type="scientific">Streptomyces indicus</name>
    <dbReference type="NCBI Taxonomy" id="417292"/>
    <lineage>
        <taxon>Bacteria</taxon>
        <taxon>Bacillati</taxon>
        <taxon>Actinomycetota</taxon>
        <taxon>Actinomycetes</taxon>
        <taxon>Kitasatosporales</taxon>
        <taxon>Streptomycetaceae</taxon>
        <taxon>Streptomyces</taxon>
    </lineage>
</organism>
<feature type="compositionally biased region" description="Pro residues" evidence="1">
    <location>
        <begin position="13"/>
        <end position="23"/>
    </location>
</feature>
<reference evidence="3 4" key="1">
    <citation type="submission" date="2016-10" db="EMBL/GenBank/DDBJ databases">
        <authorList>
            <person name="de Groot N.N."/>
        </authorList>
    </citation>
    <scope>NUCLEOTIDE SEQUENCE [LARGE SCALE GENOMIC DNA]</scope>
    <source>
        <strain evidence="3 4">CGMCC 4.5727</strain>
    </source>
</reference>